<accession>A0AAW1STE2</accession>
<organism evidence="2 3">
    <name type="scientific">Apatococcus fuscideae</name>
    <dbReference type="NCBI Taxonomy" id="2026836"/>
    <lineage>
        <taxon>Eukaryota</taxon>
        <taxon>Viridiplantae</taxon>
        <taxon>Chlorophyta</taxon>
        <taxon>core chlorophytes</taxon>
        <taxon>Trebouxiophyceae</taxon>
        <taxon>Chlorellales</taxon>
        <taxon>Chlorellaceae</taxon>
        <taxon>Apatococcus</taxon>
    </lineage>
</organism>
<comment type="caution">
    <text evidence="2">The sequence shown here is derived from an EMBL/GenBank/DDBJ whole genome shotgun (WGS) entry which is preliminary data.</text>
</comment>
<evidence type="ECO:0000313" key="2">
    <source>
        <dbReference type="EMBL" id="KAK9854822.1"/>
    </source>
</evidence>
<keyword evidence="3" id="KW-1185">Reference proteome</keyword>
<dbReference type="Proteomes" id="UP001485043">
    <property type="component" value="Unassembled WGS sequence"/>
</dbReference>
<sequence>MPQRTPSRGGAWPRPCTHTPAGWRGTGPRSAPPQPASDVRHYTGGLASAGPAQRPPGSEAGNRSLAGPARRPSRLPRSP</sequence>
<evidence type="ECO:0000313" key="3">
    <source>
        <dbReference type="Proteomes" id="UP001485043"/>
    </source>
</evidence>
<gene>
    <name evidence="2" type="ORF">WJX84_011978</name>
</gene>
<proteinExistence type="predicted"/>
<protein>
    <submittedName>
        <fullName evidence="2">Uncharacterized protein</fullName>
    </submittedName>
</protein>
<dbReference type="EMBL" id="JALJOV010001081">
    <property type="protein sequence ID" value="KAK9854822.1"/>
    <property type="molecule type" value="Genomic_DNA"/>
</dbReference>
<feature type="region of interest" description="Disordered" evidence="1">
    <location>
        <begin position="1"/>
        <end position="79"/>
    </location>
</feature>
<evidence type="ECO:0000256" key="1">
    <source>
        <dbReference type="SAM" id="MobiDB-lite"/>
    </source>
</evidence>
<dbReference type="AlphaFoldDB" id="A0AAW1STE2"/>
<reference evidence="2 3" key="1">
    <citation type="journal article" date="2024" name="Nat. Commun.">
        <title>Phylogenomics reveals the evolutionary origins of lichenization in chlorophyte algae.</title>
        <authorList>
            <person name="Puginier C."/>
            <person name="Libourel C."/>
            <person name="Otte J."/>
            <person name="Skaloud P."/>
            <person name="Haon M."/>
            <person name="Grisel S."/>
            <person name="Petersen M."/>
            <person name="Berrin J.G."/>
            <person name="Delaux P.M."/>
            <person name="Dal Grande F."/>
            <person name="Keller J."/>
        </authorList>
    </citation>
    <scope>NUCLEOTIDE SEQUENCE [LARGE SCALE GENOMIC DNA]</scope>
    <source>
        <strain evidence="2 3">SAG 2523</strain>
    </source>
</reference>
<feature type="compositionally biased region" description="Low complexity" evidence="1">
    <location>
        <begin position="65"/>
        <end position="79"/>
    </location>
</feature>
<name>A0AAW1STE2_9CHLO</name>